<sequence>MPDMEDSYARTLWTVIEPVHVVTYFSPECVQAYKDVGLKGYWMGYFGSRAAPMGPVSPAVVESTFYGFHPKLVRRAIPDAWKYASTEDILAARRQSAAKVLRRIHPAVDEVAAKVNPLLAKAVEAAPGPGYTLFSANRELSTPDDPVEALWQATASLREHRGDGHIAILVSEG</sequence>
<accession>A0ABW3CNS1</accession>
<reference evidence="2" key="1">
    <citation type="journal article" date="2019" name="Int. J. Syst. Evol. Microbiol.">
        <title>The Global Catalogue of Microorganisms (GCM) 10K type strain sequencing project: providing services to taxonomists for standard genome sequencing and annotation.</title>
        <authorList>
            <consortium name="The Broad Institute Genomics Platform"/>
            <consortium name="The Broad Institute Genome Sequencing Center for Infectious Disease"/>
            <person name="Wu L."/>
            <person name="Ma J."/>
        </authorList>
    </citation>
    <scope>NUCLEOTIDE SEQUENCE [LARGE SCALE GENOMIC DNA]</scope>
    <source>
        <strain evidence="2">JCM 31696</strain>
    </source>
</reference>
<dbReference type="NCBIfam" id="NF047719">
    <property type="entry name" value="SCO6745_fam_HTH"/>
    <property type="match status" value="1"/>
</dbReference>
<dbReference type="Proteomes" id="UP001597083">
    <property type="component" value="Unassembled WGS sequence"/>
</dbReference>
<feature type="non-terminal residue" evidence="1">
    <location>
        <position position="173"/>
    </location>
</feature>
<evidence type="ECO:0000313" key="2">
    <source>
        <dbReference type="Proteomes" id="UP001597083"/>
    </source>
</evidence>
<gene>
    <name evidence="1" type="ORF">ACFQ07_27560</name>
</gene>
<comment type="caution">
    <text evidence="1">The sequence shown here is derived from an EMBL/GenBank/DDBJ whole genome shotgun (WGS) entry which is preliminary data.</text>
</comment>
<evidence type="ECO:0000313" key="1">
    <source>
        <dbReference type="EMBL" id="MFD0856028.1"/>
    </source>
</evidence>
<name>A0ABW3CNS1_9ACTN</name>
<dbReference type="Pfam" id="PF21863">
    <property type="entry name" value="HTH_67"/>
    <property type="match status" value="1"/>
</dbReference>
<organism evidence="1 2">
    <name type="scientific">Actinomadura adrarensis</name>
    <dbReference type="NCBI Taxonomy" id="1819600"/>
    <lineage>
        <taxon>Bacteria</taxon>
        <taxon>Bacillati</taxon>
        <taxon>Actinomycetota</taxon>
        <taxon>Actinomycetes</taxon>
        <taxon>Streptosporangiales</taxon>
        <taxon>Thermomonosporaceae</taxon>
        <taxon>Actinomadura</taxon>
    </lineage>
</organism>
<dbReference type="InterPro" id="IPR054058">
    <property type="entry name" value="HTH_67"/>
</dbReference>
<dbReference type="EMBL" id="JBHTIR010003919">
    <property type="protein sequence ID" value="MFD0856028.1"/>
    <property type="molecule type" value="Genomic_DNA"/>
</dbReference>
<proteinExistence type="predicted"/>
<protein>
    <submittedName>
        <fullName evidence="1">Uncharacterized protein</fullName>
    </submittedName>
</protein>
<keyword evidence="2" id="KW-1185">Reference proteome</keyword>